<keyword evidence="3 7" id="KW-0067">ATP-binding</keyword>
<evidence type="ECO:0000256" key="3">
    <source>
        <dbReference type="ARBA" id="ARBA00022840"/>
    </source>
</evidence>
<evidence type="ECO:0000256" key="5">
    <source>
        <dbReference type="SAM" id="MobiDB-lite"/>
    </source>
</evidence>
<reference evidence="7 8" key="1">
    <citation type="submission" date="2019-09" db="EMBL/GenBank/DDBJ databases">
        <title>Actinomadura physcomitrii sp. nov., a novel actinomycete isolated from moss [Physcomitrium sphaericum (Ludw) Fuernr].</title>
        <authorList>
            <person name="Zhuang X."/>
            <person name="Liu C."/>
        </authorList>
    </citation>
    <scope>NUCLEOTIDE SEQUENCE [LARGE SCALE GENOMIC DNA]</scope>
    <source>
        <strain evidence="7 8">HMC1</strain>
    </source>
</reference>
<proteinExistence type="inferred from homology"/>
<keyword evidence="8" id="KW-1185">Reference proteome</keyword>
<feature type="domain" description="AAA+ ATPase" evidence="6">
    <location>
        <begin position="254"/>
        <end position="380"/>
    </location>
</feature>
<comment type="similarity">
    <text evidence="1">Belongs to the AAA ATPase family.</text>
</comment>
<dbReference type="Pfam" id="PF00004">
    <property type="entry name" value="AAA"/>
    <property type="match status" value="1"/>
</dbReference>
<evidence type="ECO:0000256" key="2">
    <source>
        <dbReference type="ARBA" id="ARBA00022741"/>
    </source>
</evidence>
<dbReference type="SMART" id="SM00382">
    <property type="entry name" value="AAA"/>
    <property type="match status" value="1"/>
</dbReference>
<evidence type="ECO:0000259" key="6">
    <source>
        <dbReference type="SMART" id="SM00382"/>
    </source>
</evidence>
<dbReference type="RefSeq" id="WP_151563419.1">
    <property type="nucleotide sequence ID" value="NZ_WBMT01000011.1"/>
</dbReference>
<organism evidence="7 8">
    <name type="scientific">Actinomadura rudentiformis</name>
    <dbReference type="NCBI Taxonomy" id="359158"/>
    <lineage>
        <taxon>Bacteria</taxon>
        <taxon>Bacillati</taxon>
        <taxon>Actinomycetota</taxon>
        <taxon>Actinomycetes</taxon>
        <taxon>Streptosporangiales</taxon>
        <taxon>Thermomonosporaceae</taxon>
        <taxon>Actinomadura</taxon>
    </lineage>
</organism>
<feature type="compositionally biased region" description="Acidic residues" evidence="5">
    <location>
        <begin position="465"/>
        <end position="481"/>
    </location>
</feature>
<accession>A0A6H9YRD6</accession>
<dbReference type="EMBL" id="WBMT01000011">
    <property type="protein sequence ID" value="KAB2346459.1"/>
    <property type="molecule type" value="Genomic_DNA"/>
</dbReference>
<dbReference type="SUPFAM" id="SSF52540">
    <property type="entry name" value="P-loop containing nucleoside triphosphate hydrolases"/>
    <property type="match status" value="1"/>
</dbReference>
<evidence type="ECO:0000313" key="8">
    <source>
        <dbReference type="Proteomes" id="UP000468735"/>
    </source>
</evidence>
<evidence type="ECO:0000256" key="4">
    <source>
        <dbReference type="SAM" id="Coils"/>
    </source>
</evidence>
<dbReference type="AlphaFoldDB" id="A0A6H9YRD6"/>
<keyword evidence="2" id="KW-0547">Nucleotide-binding</keyword>
<dbReference type="Proteomes" id="UP000468735">
    <property type="component" value="Unassembled WGS sequence"/>
</dbReference>
<keyword evidence="4" id="KW-0175">Coiled coil</keyword>
<dbReference type="InterPro" id="IPR050221">
    <property type="entry name" value="26S_Proteasome_ATPase"/>
</dbReference>
<dbReference type="PANTHER" id="PTHR23073">
    <property type="entry name" value="26S PROTEASOME REGULATORY SUBUNIT"/>
    <property type="match status" value="1"/>
</dbReference>
<comment type="caution">
    <text evidence="7">The sequence shown here is derived from an EMBL/GenBank/DDBJ whole genome shotgun (WGS) entry which is preliminary data.</text>
</comment>
<dbReference type="GO" id="GO:0005524">
    <property type="term" value="F:ATP binding"/>
    <property type="evidence" value="ECO:0007669"/>
    <property type="project" value="UniProtKB-KW"/>
</dbReference>
<dbReference type="Gene3D" id="1.10.8.60">
    <property type="match status" value="1"/>
</dbReference>
<dbReference type="InterPro" id="IPR003593">
    <property type="entry name" value="AAA+_ATPase"/>
</dbReference>
<evidence type="ECO:0000313" key="7">
    <source>
        <dbReference type="EMBL" id="KAB2346459.1"/>
    </source>
</evidence>
<dbReference type="Pfam" id="PF17862">
    <property type="entry name" value="AAA_lid_3"/>
    <property type="match status" value="1"/>
</dbReference>
<dbReference type="InterPro" id="IPR003959">
    <property type="entry name" value="ATPase_AAA_core"/>
</dbReference>
<feature type="region of interest" description="Disordered" evidence="5">
    <location>
        <begin position="448"/>
        <end position="501"/>
    </location>
</feature>
<sequence length="501" mass="55021">MSTPDGELDPASARSIAAALQRLLRSAADRVSDDNAQSPLIRKLTDHLGCEFHEVLTVDEDFADWDHASLQRGVEAYLAAHSPGAEWFGISGGERHFESLDSMLTRALDFGSYRLGRPDYGTTGIAPDQNMEVVKLGMVPSRAADGTPVVLGIQTTEDFNQQVGLVVFAQEREVATAVRDEVRRLKEEHDVLRGKFVSFGVSEHMENQLVTFLPRPELTAQDVILPDGRLEGIEEHVVGIARQAERLLAAGQHLKRGVLLYGPPGTGKTHSVRYLIGRLAGYTVIQLTGPAMRFLDNAVALARRLQPAVIVLEDVDLVAEDREMYESSPILFSLLDAMDGVAEDADVVFMLTTNRVEVLERALTERPGRVDLAVEIPRPDAEGRLRLLRLYARHLRLDADLDAVVERTEGVTASFIKELLRRAVLVALRTQENVESLTDEHFAQALDGMSAPGQGLTPGLLGAATDEDLDFEDVEDPDDEVPALPRRARPRAWPGQPPSCS</sequence>
<feature type="coiled-coil region" evidence="4">
    <location>
        <begin position="168"/>
        <end position="195"/>
    </location>
</feature>
<evidence type="ECO:0000256" key="1">
    <source>
        <dbReference type="ARBA" id="ARBA00006914"/>
    </source>
</evidence>
<dbReference type="OrthoDB" id="9809379at2"/>
<gene>
    <name evidence="7" type="ORF">F8566_23655</name>
</gene>
<dbReference type="CDD" id="cd19481">
    <property type="entry name" value="RecA-like_protease"/>
    <property type="match status" value="1"/>
</dbReference>
<dbReference type="Gene3D" id="3.40.50.300">
    <property type="entry name" value="P-loop containing nucleotide triphosphate hydrolases"/>
    <property type="match status" value="1"/>
</dbReference>
<dbReference type="GO" id="GO:0016887">
    <property type="term" value="F:ATP hydrolysis activity"/>
    <property type="evidence" value="ECO:0007669"/>
    <property type="project" value="InterPro"/>
</dbReference>
<protein>
    <submittedName>
        <fullName evidence="7">ATP-binding protein</fullName>
    </submittedName>
</protein>
<name>A0A6H9YRD6_9ACTN</name>
<dbReference type="InterPro" id="IPR027417">
    <property type="entry name" value="P-loop_NTPase"/>
</dbReference>
<dbReference type="InterPro" id="IPR041569">
    <property type="entry name" value="AAA_lid_3"/>
</dbReference>